<evidence type="ECO:0000313" key="2">
    <source>
        <dbReference type="Proteomes" id="UP000215506"/>
    </source>
</evidence>
<dbReference type="AlphaFoldDB" id="A0A231GSK5"/>
<proteinExistence type="predicted"/>
<gene>
    <name evidence="1" type="ORF">B7C42_08360</name>
</gene>
<dbReference type="Proteomes" id="UP000215506">
    <property type="component" value="Unassembled WGS sequence"/>
</dbReference>
<sequence>MYGSGSPACLASAATRATSASAARALANSSSISRAASGTLSNTNASDGVNFTPVPAPTFDRSTPLALAKPAAAAS</sequence>
<keyword evidence="2" id="KW-1185">Reference proteome</keyword>
<comment type="caution">
    <text evidence="1">The sequence shown here is derived from an EMBL/GenBank/DDBJ whole genome shotgun (WGS) entry which is preliminary data.</text>
</comment>
<organism evidence="1 2">
    <name type="scientific">Nocardia cerradoensis</name>
    <dbReference type="NCBI Taxonomy" id="85688"/>
    <lineage>
        <taxon>Bacteria</taxon>
        <taxon>Bacillati</taxon>
        <taxon>Actinomycetota</taxon>
        <taxon>Actinomycetes</taxon>
        <taxon>Mycobacteriales</taxon>
        <taxon>Nocardiaceae</taxon>
        <taxon>Nocardia</taxon>
    </lineage>
</organism>
<dbReference type="EMBL" id="NGAF01000340">
    <property type="protein sequence ID" value="OXR39572.1"/>
    <property type="molecule type" value="Genomic_DNA"/>
</dbReference>
<evidence type="ECO:0000313" key="1">
    <source>
        <dbReference type="EMBL" id="OXR39572.1"/>
    </source>
</evidence>
<accession>A0A231GSK5</accession>
<protein>
    <submittedName>
        <fullName evidence="1">Uncharacterized protein</fullName>
    </submittedName>
</protein>
<name>A0A231GSK5_9NOCA</name>
<reference evidence="1 2" key="1">
    <citation type="submission" date="2017-07" db="EMBL/GenBank/DDBJ databases">
        <title>First draft Genome Sequence of Nocardia cerradoensis isolated from human infection.</title>
        <authorList>
            <person name="Carrasco G."/>
        </authorList>
    </citation>
    <scope>NUCLEOTIDE SEQUENCE [LARGE SCALE GENOMIC DNA]</scope>
    <source>
        <strain evidence="1 2">CNM20130759</strain>
    </source>
</reference>